<keyword evidence="1" id="KW-1133">Transmembrane helix</keyword>
<keyword evidence="1" id="KW-0472">Membrane</keyword>
<feature type="transmembrane region" description="Helical" evidence="1">
    <location>
        <begin position="96"/>
        <end position="119"/>
    </location>
</feature>
<evidence type="ECO:0000313" key="3">
    <source>
        <dbReference type="Proteomes" id="UP000234639"/>
    </source>
</evidence>
<feature type="transmembrane region" description="Helical" evidence="1">
    <location>
        <begin position="213"/>
        <end position="234"/>
    </location>
</feature>
<feature type="transmembrane region" description="Helical" evidence="1">
    <location>
        <begin position="51"/>
        <end position="76"/>
    </location>
</feature>
<evidence type="ECO:0000313" key="2">
    <source>
        <dbReference type="EMBL" id="PKZ29930.1"/>
    </source>
</evidence>
<dbReference type="AlphaFoldDB" id="A0A2I1NC52"/>
<feature type="transmembrane region" description="Helical" evidence="1">
    <location>
        <begin position="254"/>
        <end position="276"/>
    </location>
</feature>
<sequence>MLMLSPFIIAFLVVESLIIFFGTIAFVFAIKIVKNYNPNILSNSQYNLAKNGYLVSTIIFFILAVKIPLFLFFVWTMDDISFLVPGAMCAAGIVDATNYGVFMFGVKILNLFFLSGWILINKEDSKTKNSIFLKLKFKFFIPLFLLLVLEFILEILHFSGINLSEPVVCCSDIFRQIGLHDMKFWHKDSFILGIFYILFFLNFISAYYKADLLISIFSFLFIPSTIYAIIRFFSPYIYELPTHKCPFCMLQADYYYIGYFIYALIFIGGIPGFFIFIMDLLNVKISNLWYKVSMFANFILVILLTYYPINYYIKNGVWLQN</sequence>
<feature type="transmembrane region" description="Helical" evidence="1">
    <location>
        <begin position="139"/>
        <end position="158"/>
    </location>
</feature>
<name>A0A2I1NC52_9BACT</name>
<evidence type="ECO:0000256" key="1">
    <source>
        <dbReference type="SAM" id="Phobius"/>
    </source>
</evidence>
<comment type="caution">
    <text evidence="2">The sequence shown here is derived from an EMBL/GenBank/DDBJ whole genome shotgun (WGS) entry which is preliminary data.</text>
</comment>
<dbReference type="RefSeq" id="WP_101636425.1">
    <property type="nucleotide sequence ID" value="NZ_PKHU01000001.1"/>
</dbReference>
<keyword evidence="1" id="KW-0812">Transmembrane</keyword>
<gene>
    <name evidence="2" type="ORF">CYJ41_00365</name>
</gene>
<proteinExistence type="predicted"/>
<feature type="transmembrane region" description="Helical" evidence="1">
    <location>
        <begin position="6"/>
        <end position="30"/>
    </location>
</feature>
<dbReference type="Proteomes" id="UP000234639">
    <property type="component" value="Unassembled WGS sequence"/>
</dbReference>
<protein>
    <submittedName>
        <fullName evidence="2">Uncharacterized protein</fullName>
    </submittedName>
</protein>
<feature type="transmembrane region" description="Helical" evidence="1">
    <location>
        <begin position="288"/>
        <end position="309"/>
    </location>
</feature>
<accession>A0A2I1NC52</accession>
<reference evidence="2 3" key="1">
    <citation type="submission" date="2017-12" db="EMBL/GenBank/DDBJ databases">
        <title>Phylogenetic diversity of female urinary microbiome.</title>
        <authorList>
            <person name="Thomas-White K."/>
            <person name="Wolfe A.J."/>
        </authorList>
    </citation>
    <scope>NUCLEOTIDE SEQUENCE [LARGE SCALE GENOMIC DNA]</scope>
    <source>
        <strain evidence="2 3">UMB0112</strain>
    </source>
</reference>
<organism evidence="2 3">
    <name type="scientific">Campylobacter ureolyticus</name>
    <dbReference type="NCBI Taxonomy" id="827"/>
    <lineage>
        <taxon>Bacteria</taxon>
        <taxon>Pseudomonadati</taxon>
        <taxon>Campylobacterota</taxon>
        <taxon>Epsilonproteobacteria</taxon>
        <taxon>Campylobacterales</taxon>
        <taxon>Campylobacteraceae</taxon>
        <taxon>Campylobacter</taxon>
    </lineage>
</organism>
<dbReference type="EMBL" id="PKHU01000001">
    <property type="protein sequence ID" value="PKZ29930.1"/>
    <property type="molecule type" value="Genomic_DNA"/>
</dbReference>
<feature type="transmembrane region" description="Helical" evidence="1">
    <location>
        <begin position="189"/>
        <end position="208"/>
    </location>
</feature>